<organism evidence="1 2">
    <name type="scientific">Flavobacterium succinicans</name>
    <dbReference type="NCBI Taxonomy" id="29536"/>
    <lineage>
        <taxon>Bacteria</taxon>
        <taxon>Pseudomonadati</taxon>
        <taxon>Bacteroidota</taxon>
        <taxon>Flavobacteriia</taxon>
        <taxon>Flavobacteriales</taxon>
        <taxon>Flavobacteriaceae</taxon>
        <taxon>Flavobacterium</taxon>
    </lineage>
</organism>
<reference evidence="2" key="1">
    <citation type="submission" date="2016-10" db="EMBL/GenBank/DDBJ databases">
        <authorList>
            <person name="Varghese N."/>
            <person name="Submissions S."/>
        </authorList>
    </citation>
    <scope>NUCLEOTIDE SEQUENCE [LARGE SCALE GENOMIC DNA]</scope>
    <source>
        <strain evidence="2">DSM 4002</strain>
    </source>
</reference>
<dbReference type="Proteomes" id="UP000182961">
    <property type="component" value="Unassembled WGS sequence"/>
</dbReference>
<evidence type="ECO:0000313" key="2">
    <source>
        <dbReference type="Proteomes" id="UP000182961"/>
    </source>
</evidence>
<dbReference type="AlphaFoldDB" id="A0A1I4Z1W3"/>
<evidence type="ECO:0000313" key="1">
    <source>
        <dbReference type="EMBL" id="SFN44232.1"/>
    </source>
</evidence>
<sequence>MATESESIVTEINANIFFKEFTFAKNEFYPPEGQKELADHILWLDNLLFIIQTKERNPKDIKSAAEENNWFKNTVLKKAKNQIKDSVAFFKSYDSIDIQNLQNHKLNVAGAYSEFANNIIIYKPNSDLINEENKLMKFYESSDVGLIHIFHIEYYYKLCRTLHTPTELDDYLKFRERIYLLHKNTISQYPEEYILAHYLNTDNESTIDPHYIATLPNLANDLEVYDMSRILMDFYDKIHSPEHKQSTDYYAILKEIAKMKRYELSEFKKRFTNMFEYVSIGEFKPPERFANLRTGCGFVFISLAYDMDKWENVLYNNAEIYKYKRQLQKCIAVIMFKNGKYRDIYWAFMDSPWRYDQELEEEVVEMEKGFYGPGTIKKYDRYRFTDNQNTNDNRGQY</sequence>
<proteinExistence type="predicted"/>
<dbReference type="RefSeq" id="WP_024981733.1">
    <property type="nucleotide sequence ID" value="NZ_CBCRUM010000017.1"/>
</dbReference>
<dbReference type="EMBL" id="FOUT01000013">
    <property type="protein sequence ID" value="SFN44232.1"/>
    <property type="molecule type" value="Genomic_DNA"/>
</dbReference>
<gene>
    <name evidence="1" type="ORF">SAMN05444143_11355</name>
</gene>
<accession>A0A1I4Z1W3</accession>
<name>A0A1I4Z1W3_9FLAO</name>
<keyword evidence="2" id="KW-1185">Reference proteome</keyword>
<dbReference type="eggNOG" id="ENOG5032KVE">
    <property type="taxonomic scope" value="Bacteria"/>
</dbReference>
<protein>
    <submittedName>
        <fullName evidence="1">Uncharacterized protein</fullName>
    </submittedName>
</protein>